<dbReference type="PROSITE" id="PS50137">
    <property type="entry name" value="DS_RBD"/>
    <property type="match status" value="2"/>
</dbReference>
<dbReference type="Gene3D" id="3.30.160.20">
    <property type="match status" value="2"/>
</dbReference>
<dbReference type="PANTHER" id="PTHR46205:SF3">
    <property type="entry name" value="LOQUACIOUS, ISOFORM B"/>
    <property type="match status" value="1"/>
</dbReference>
<gene>
    <name evidence="5 6 7" type="primary">LOC107070048</name>
</gene>
<dbReference type="Proteomes" id="UP000694924">
    <property type="component" value="Unplaced"/>
</dbReference>
<name>A0ABM1IT32_POLDO</name>
<dbReference type="CDD" id="cd19862">
    <property type="entry name" value="DSRM_PRKRA-like_rpt1"/>
    <property type="match status" value="1"/>
</dbReference>
<feature type="domain" description="DRBM" evidence="3">
    <location>
        <begin position="4"/>
        <end position="71"/>
    </location>
</feature>
<feature type="domain" description="DRBM" evidence="3">
    <location>
        <begin position="109"/>
        <end position="177"/>
    </location>
</feature>
<dbReference type="RefSeq" id="XP_015183369.1">
    <property type="nucleotide sequence ID" value="XM_015327883.1"/>
</dbReference>
<sequence>MNKTPVSILQEMMVKSKMIPNYDLIHDGGGTHVNTFTYRVSCEGLTATGTGRSKKDAKHEAAKAMLEKIAAHRAYPQLPASPADSPVKSPIRTAVPVSPRIPPNEPFMNAIGALQSLCGDNSLEEPKYISISDEGPPHAKIFTYQCVLSMFKEEGVATTKKQAKHEAARKMLNRIKDLVINYPEFSNDDHDVVSESNAIAISLYPQLTKISQKKVNLGLKISQYHIALKQFVMAMNKEIVEELKSIKLDMDKSELSDDILKRLQTVLTPLAINHSITTLDSKESDIVIVCIGLDTSPSIIQCGTGKSEEEAIFKAIPDIINSLILLLE</sequence>
<keyword evidence="1 2" id="KW-0694">RNA-binding</keyword>
<evidence type="ECO:0000313" key="7">
    <source>
        <dbReference type="RefSeq" id="XP_015183371.1"/>
    </source>
</evidence>
<dbReference type="PANTHER" id="PTHR46205">
    <property type="entry name" value="LOQUACIOUS, ISOFORM B"/>
    <property type="match status" value="1"/>
</dbReference>
<dbReference type="InterPro" id="IPR051247">
    <property type="entry name" value="RLC_Component"/>
</dbReference>
<reference evidence="5 6" key="1">
    <citation type="submission" date="2025-05" db="UniProtKB">
        <authorList>
            <consortium name="RefSeq"/>
        </authorList>
    </citation>
    <scope>IDENTIFICATION</scope>
    <source>
        <tissue evidence="5 6">Whole body</tissue>
    </source>
</reference>
<evidence type="ECO:0000313" key="6">
    <source>
        <dbReference type="RefSeq" id="XP_015183370.1"/>
    </source>
</evidence>
<evidence type="ECO:0000259" key="3">
    <source>
        <dbReference type="PROSITE" id="PS50137"/>
    </source>
</evidence>
<dbReference type="GeneID" id="107070048"/>
<evidence type="ECO:0000256" key="2">
    <source>
        <dbReference type="PROSITE-ProRule" id="PRU00266"/>
    </source>
</evidence>
<protein>
    <submittedName>
        <fullName evidence="5 6">RISC-loading complex subunit TARBP2-like isoform X1</fullName>
    </submittedName>
</protein>
<dbReference type="InterPro" id="IPR014720">
    <property type="entry name" value="dsRBD_dom"/>
</dbReference>
<evidence type="ECO:0000313" key="5">
    <source>
        <dbReference type="RefSeq" id="XP_015183369.1"/>
    </source>
</evidence>
<dbReference type="SUPFAM" id="SSF54768">
    <property type="entry name" value="dsRNA-binding domain-like"/>
    <property type="match status" value="2"/>
</dbReference>
<dbReference type="Pfam" id="PF00035">
    <property type="entry name" value="dsrm"/>
    <property type="match status" value="2"/>
</dbReference>
<keyword evidence="4" id="KW-1185">Reference proteome</keyword>
<dbReference type="SMART" id="SM00358">
    <property type="entry name" value="DSRM"/>
    <property type="match status" value="2"/>
</dbReference>
<proteinExistence type="predicted"/>
<dbReference type="RefSeq" id="XP_015183370.1">
    <property type="nucleotide sequence ID" value="XM_015327884.1"/>
</dbReference>
<dbReference type="RefSeq" id="XP_015183371.1">
    <property type="nucleotide sequence ID" value="XM_015327885.1"/>
</dbReference>
<evidence type="ECO:0000256" key="1">
    <source>
        <dbReference type="ARBA" id="ARBA00022884"/>
    </source>
</evidence>
<accession>A0ABM1IT32</accession>
<evidence type="ECO:0000313" key="4">
    <source>
        <dbReference type="Proteomes" id="UP000694924"/>
    </source>
</evidence>
<organism evidence="4 5">
    <name type="scientific">Polistes dominula</name>
    <name type="common">European paper wasp</name>
    <name type="synonym">Vespa dominula</name>
    <dbReference type="NCBI Taxonomy" id="743375"/>
    <lineage>
        <taxon>Eukaryota</taxon>
        <taxon>Metazoa</taxon>
        <taxon>Ecdysozoa</taxon>
        <taxon>Arthropoda</taxon>
        <taxon>Hexapoda</taxon>
        <taxon>Insecta</taxon>
        <taxon>Pterygota</taxon>
        <taxon>Neoptera</taxon>
        <taxon>Endopterygota</taxon>
        <taxon>Hymenoptera</taxon>
        <taxon>Apocrita</taxon>
        <taxon>Aculeata</taxon>
        <taxon>Vespoidea</taxon>
        <taxon>Vespidae</taxon>
        <taxon>Polistinae</taxon>
        <taxon>Polistini</taxon>
        <taxon>Polistes</taxon>
    </lineage>
</organism>